<evidence type="ECO:0000313" key="3">
    <source>
        <dbReference type="Proteomes" id="UP000625682"/>
    </source>
</evidence>
<dbReference type="GO" id="GO:0003677">
    <property type="term" value="F:DNA binding"/>
    <property type="evidence" value="ECO:0007669"/>
    <property type="project" value="InterPro"/>
</dbReference>
<dbReference type="Gene3D" id="1.10.10.10">
    <property type="entry name" value="Winged helix-like DNA-binding domain superfamily/Winged helix DNA-binding domain"/>
    <property type="match status" value="1"/>
</dbReference>
<dbReference type="PROSITE" id="PS00622">
    <property type="entry name" value="HTH_LUXR_1"/>
    <property type="match status" value="1"/>
</dbReference>
<dbReference type="GO" id="GO:0006355">
    <property type="term" value="P:regulation of DNA-templated transcription"/>
    <property type="evidence" value="ECO:0007669"/>
    <property type="project" value="InterPro"/>
</dbReference>
<dbReference type="AlphaFoldDB" id="A0A917KJD4"/>
<reference evidence="2" key="2">
    <citation type="submission" date="2020-09" db="EMBL/GenBank/DDBJ databases">
        <authorList>
            <person name="Sun Q."/>
            <person name="Zhou Y."/>
        </authorList>
    </citation>
    <scope>NUCLEOTIDE SEQUENCE</scope>
    <source>
        <strain evidence="2">CGMCC 4.7272</strain>
    </source>
</reference>
<dbReference type="EMBL" id="BMMU01000002">
    <property type="protein sequence ID" value="GGJ14619.1"/>
    <property type="molecule type" value="Genomic_DNA"/>
</dbReference>
<dbReference type="InterPro" id="IPR036388">
    <property type="entry name" value="WH-like_DNA-bd_sf"/>
</dbReference>
<dbReference type="Pfam" id="PF00196">
    <property type="entry name" value="GerE"/>
    <property type="match status" value="1"/>
</dbReference>
<sequence>MIDISTLTKVGLPAQGRSNAEIADGLVLSVLTVRTHIQRALTRRP</sequence>
<organism evidence="2 3">
    <name type="scientific">Streptomyces lacrimifluminis</name>
    <dbReference type="NCBI Taxonomy" id="1500077"/>
    <lineage>
        <taxon>Bacteria</taxon>
        <taxon>Bacillati</taxon>
        <taxon>Actinomycetota</taxon>
        <taxon>Actinomycetes</taxon>
        <taxon>Kitasatosporales</taxon>
        <taxon>Streptomycetaceae</taxon>
        <taxon>Streptomyces</taxon>
    </lineage>
</organism>
<comment type="caution">
    <text evidence="2">The sequence shown here is derived from an EMBL/GenBank/DDBJ whole genome shotgun (WGS) entry which is preliminary data.</text>
</comment>
<name>A0A917KJD4_9ACTN</name>
<dbReference type="InterPro" id="IPR000792">
    <property type="entry name" value="Tscrpt_reg_LuxR_C"/>
</dbReference>
<keyword evidence="3" id="KW-1185">Reference proteome</keyword>
<dbReference type="SUPFAM" id="SSF46894">
    <property type="entry name" value="C-terminal effector domain of the bipartite response regulators"/>
    <property type="match status" value="1"/>
</dbReference>
<reference evidence="2" key="1">
    <citation type="journal article" date="2014" name="Int. J. Syst. Evol. Microbiol.">
        <title>Complete genome sequence of Corynebacterium casei LMG S-19264T (=DSM 44701T), isolated from a smear-ripened cheese.</title>
        <authorList>
            <consortium name="US DOE Joint Genome Institute (JGI-PGF)"/>
            <person name="Walter F."/>
            <person name="Albersmeier A."/>
            <person name="Kalinowski J."/>
            <person name="Ruckert C."/>
        </authorList>
    </citation>
    <scope>NUCLEOTIDE SEQUENCE</scope>
    <source>
        <strain evidence="2">CGMCC 4.7272</strain>
    </source>
</reference>
<evidence type="ECO:0000259" key="1">
    <source>
        <dbReference type="PROSITE" id="PS00622"/>
    </source>
</evidence>
<evidence type="ECO:0000313" key="2">
    <source>
        <dbReference type="EMBL" id="GGJ14619.1"/>
    </source>
</evidence>
<feature type="domain" description="HTH luxR-type" evidence="1">
    <location>
        <begin position="16"/>
        <end position="43"/>
    </location>
</feature>
<proteinExistence type="predicted"/>
<protein>
    <recommendedName>
        <fullName evidence="1">HTH luxR-type domain-containing protein</fullName>
    </recommendedName>
</protein>
<dbReference type="InterPro" id="IPR016032">
    <property type="entry name" value="Sig_transdc_resp-reg_C-effctor"/>
</dbReference>
<gene>
    <name evidence="2" type="ORF">GCM10012282_08600</name>
</gene>
<accession>A0A917KJD4</accession>
<dbReference type="Proteomes" id="UP000625682">
    <property type="component" value="Unassembled WGS sequence"/>
</dbReference>